<sequence>MDNGTPPAEPWKITSIQYIRSPSYEERLKCLKEAGWNPFMIKAENVYIDLLSDSGSGSMSDDQWAALMRGDESYASRRNFFTLVDKVREIFGFENIIPAHQGRAAENVLFSTIVKKGDVVPNNTHFDTTQANIEQNGGIALNLPIKELYDFDHFYPFKGNMDVKKLKETIDNYGAQKIPVVMLTITNNSGGGQPVSMENIKKVSKICKKSDLLFFFDACRFAENAYFIKQREKGYKNWDIRRIVKKMFSYVDGCNMSAKKDMLCNIGGFIGLKKSSMNLYNKLATKCLLVEGFKTYGGITGRDLEAMAVGLEEGVNCKYLDWRISQVRRLGEQLKKAGVPIIWPTGGHAIYILSQKFFPHIPPTQYPGQVLFAMLYLEGGIRGAELGNVAFGKRDPQTKKETFPKLDLFRLAIPRRLYTNSHIDYVAQKIISLYKNRKKYRGFNIVYETPYLRHFIARFEPLRGKNGSS</sequence>
<keyword evidence="4" id="KW-0456">Lyase</keyword>
<evidence type="ECO:0000313" key="7">
    <source>
        <dbReference type="Proteomes" id="UP000646946"/>
    </source>
</evidence>
<dbReference type="Gene3D" id="3.40.640.10">
    <property type="entry name" value="Type I PLP-dependent aspartate aminotransferase-like (Major domain)"/>
    <property type="match status" value="1"/>
</dbReference>
<dbReference type="EMBL" id="DVAB01000009">
    <property type="protein sequence ID" value="HIK00109.1"/>
    <property type="molecule type" value="Genomic_DNA"/>
</dbReference>
<dbReference type="InterPro" id="IPR011166">
    <property type="entry name" value="Beta-eliminating_lyase"/>
</dbReference>
<dbReference type="NCBIfam" id="NF009709">
    <property type="entry name" value="PRK13238.1"/>
    <property type="match status" value="1"/>
</dbReference>
<dbReference type="Proteomes" id="UP000646946">
    <property type="component" value="Unassembled WGS sequence"/>
</dbReference>
<dbReference type="PIRSF" id="PIRSF001386">
    <property type="entry name" value="Trpase"/>
    <property type="match status" value="1"/>
</dbReference>
<evidence type="ECO:0000256" key="1">
    <source>
        <dbReference type="ARBA" id="ARBA00001933"/>
    </source>
</evidence>
<proteinExistence type="inferred from homology"/>
<dbReference type="PANTHER" id="PTHR32325:SF4">
    <property type="entry name" value="TRYPTOPHANASE"/>
    <property type="match status" value="1"/>
</dbReference>
<evidence type="ECO:0000256" key="3">
    <source>
        <dbReference type="ARBA" id="ARBA00022898"/>
    </source>
</evidence>
<dbReference type="InterPro" id="IPR015421">
    <property type="entry name" value="PyrdxlP-dep_Trfase_major"/>
</dbReference>
<keyword evidence="3" id="KW-0663">Pyridoxal phosphate</keyword>
<dbReference type="PANTHER" id="PTHR32325">
    <property type="entry name" value="BETA-ELIMINATING LYASE-LIKE PROTEIN-RELATED"/>
    <property type="match status" value="1"/>
</dbReference>
<evidence type="ECO:0000256" key="4">
    <source>
        <dbReference type="ARBA" id="ARBA00023239"/>
    </source>
</evidence>
<evidence type="ECO:0000313" key="6">
    <source>
        <dbReference type="EMBL" id="HIK00109.1"/>
    </source>
</evidence>
<dbReference type="GO" id="GO:0009072">
    <property type="term" value="P:aromatic amino acid metabolic process"/>
    <property type="evidence" value="ECO:0007669"/>
    <property type="project" value="InterPro"/>
</dbReference>
<evidence type="ECO:0000259" key="5">
    <source>
        <dbReference type="Pfam" id="PF01212"/>
    </source>
</evidence>
<dbReference type="Gene3D" id="3.90.1150.10">
    <property type="entry name" value="Aspartate Aminotransferase, domain 1"/>
    <property type="match status" value="1"/>
</dbReference>
<comment type="caution">
    <text evidence="6">The sequence shown here is derived from an EMBL/GenBank/DDBJ whole genome shotgun (WGS) entry which is preliminary data.</text>
</comment>
<dbReference type="GO" id="GO:0016830">
    <property type="term" value="F:carbon-carbon lyase activity"/>
    <property type="evidence" value="ECO:0007669"/>
    <property type="project" value="InterPro"/>
</dbReference>
<comment type="similarity">
    <text evidence="2">Belongs to the beta-eliminating lyase family.</text>
</comment>
<dbReference type="SUPFAM" id="SSF53383">
    <property type="entry name" value="PLP-dependent transferases"/>
    <property type="match status" value="1"/>
</dbReference>
<dbReference type="AlphaFoldDB" id="A0A832UZD9"/>
<protein>
    <submittedName>
        <fullName evidence="6">Tryptophanase</fullName>
    </submittedName>
</protein>
<reference evidence="6 7" key="1">
    <citation type="journal article" name="Nat. Commun.">
        <title>Undinarchaeota illuminate DPANN phylogeny and the impact of gene transfer on archaeal evolution.</title>
        <authorList>
            <person name="Dombrowski N."/>
            <person name="Williams T.A."/>
            <person name="Sun J."/>
            <person name="Woodcroft B.J."/>
            <person name="Lee J.H."/>
            <person name="Minh B.Q."/>
            <person name="Rinke C."/>
            <person name="Spang A."/>
        </authorList>
    </citation>
    <scope>NUCLEOTIDE SEQUENCE [LARGE SCALE GENOMIC DNA]</scope>
    <source>
        <strain evidence="6">MAG_bin1129</strain>
    </source>
</reference>
<dbReference type="InterPro" id="IPR015424">
    <property type="entry name" value="PyrdxlP-dep_Trfase"/>
</dbReference>
<organism evidence="6 7">
    <name type="scientific">Candidatus Naiadarchaeum limnaeum</name>
    <dbReference type="NCBI Taxonomy" id="2756139"/>
    <lineage>
        <taxon>Archaea</taxon>
        <taxon>Candidatus Undinarchaeota</taxon>
        <taxon>Candidatus Undinarchaeia</taxon>
        <taxon>Candidatus Naiadarchaeales</taxon>
        <taxon>Candidatus Naiadarchaeaceae</taxon>
        <taxon>Candidatus Naiadarchaeum</taxon>
    </lineage>
</organism>
<accession>A0A832UZD9</accession>
<comment type="cofactor">
    <cofactor evidence="1">
        <name>pyridoxal 5'-phosphate</name>
        <dbReference type="ChEBI" id="CHEBI:597326"/>
    </cofactor>
</comment>
<feature type="domain" description="Aromatic amino acid beta-eliminating lyase/threonine aldolase" evidence="5">
    <location>
        <begin position="49"/>
        <end position="428"/>
    </location>
</feature>
<evidence type="ECO:0000256" key="2">
    <source>
        <dbReference type="ARBA" id="ARBA00009721"/>
    </source>
</evidence>
<name>A0A832UZD9_9ARCH</name>
<dbReference type="InterPro" id="IPR015422">
    <property type="entry name" value="PyrdxlP-dep_Trfase_small"/>
</dbReference>
<keyword evidence="7" id="KW-1185">Reference proteome</keyword>
<dbReference type="InterPro" id="IPR001597">
    <property type="entry name" value="ArAA_b-elim_lyase/Thr_aldolase"/>
</dbReference>
<gene>
    <name evidence="6" type="ORF">H1016_01040</name>
</gene>
<dbReference type="Pfam" id="PF01212">
    <property type="entry name" value="Beta_elim_lyase"/>
    <property type="match status" value="1"/>
</dbReference>